<dbReference type="AlphaFoldDB" id="A0A8H3FFE6"/>
<dbReference type="OrthoDB" id="6079484at2759"/>
<dbReference type="SUPFAM" id="SSF50630">
    <property type="entry name" value="Acid proteases"/>
    <property type="match status" value="1"/>
</dbReference>
<organism evidence="2 3">
    <name type="scientific">Alectoria fallacina</name>
    <dbReference type="NCBI Taxonomy" id="1903189"/>
    <lineage>
        <taxon>Eukaryota</taxon>
        <taxon>Fungi</taxon>
        <taxon>Dikarya</taxon>
        <taxon>Ascomycota</taxon>
        <taxon>Pezizomycotina</taxon>
        <taxon>Lecanoromycetes</taxon>
        <taxon>OSLEUM clade</taxon>
        <taxon>Lecanoromycetidae</taxon>
        <taxon>Lecanorales</taxon>
        <taxon>Lecanorineae</taxon>
        <taxon>Parmeliaceae</taxon>
        <taxon>Alectoria</taxon>
    </lineage>
</organism>
<name>A0A8H3FFE6_9LECA</name>
<gene>
    <name evidence="2" type="ORF">ALECFALPRED_002136</name>
</gene>
<dbReference type="EMBL" id="CAJPDR010000159">
    <property type="protein sequence ID" value="CAF9922650.1"/>
    <property type="molecule type" value="Genomic_DNA"/>
</dbReference>
<feature type="region of interest" description="Disordered" evidence="1">
    <location>
        <begin position="132"/>
        <end position="154"/>
    </location>
</feature>
<dbReference type="Proteomes" id="UP000664203">
    <property type="component" value="Unassembled WGS sequence"/>
</dbReference>
<protein>
    <submittedName>
        <fullName evidence="2">Uncharacterized protein</fullName>
    </submittedName>
</protein>
<evidence type="ECO:0000313" key="2">
    <source>
        <dbReference type="EMBL" id="CAF9922650.1"/>
    </source>
</evidence>
<reference evidence="2" key="1">
    <citation type="submission" date="2021-03" db="EMBL/GenBank/DDBJ databases">
        <authorList>
            <person name="Tagirdzhanova G."/>
        </authorList>
    </citation>
    <scope>NUCLEOTIDE SEQUENCE</scope>
</reference>
<evidence type="ECO:0000313" key="3">
    <source>
        <dbReference type="Proteomes" id="UP000664203"/>
    </source>
</evidence>
<comment type="caution">
    <text evidence="2">The sequence shown here is derived from an EMBL/GenBank/DDBJ whole genome shotgun (WGS) entry which is preliminary data.</text>
</comment>
<sequence>MFQEPDLERQSVGQRIEVLDSPAPRVTILPQSEDQGTSKHQGRMVHRLIDGPDGLGLQERFRYMRSLSMSPESYSFLHQELRSISAQLRWTAVRDRFVYHKRPMQDFFSLAASQAHVGSLKAGKDEMAAIGPVLLPPPRSRRTSTRGRSPSLSSVVSDAVELHNALNSQDSQHSEETQQVGVSFTIQRNPMPTPVFQLPGIIETFCVKALPDTGSSQNVIDKNLVQRLFPSIPIQPIHESTDKLLVARDGQPVPYIGKVSLSWIFKDKNVRHRRWFYVVENCSKDVIIGNGFLRQTETMSKHRHRLELTKPSDPNSPPGHLLSEGVKEARRDECLRQLVLGRINSTDIFASLDTGCEANLMSIDFATSLALTILPLPTSEQHVRYADGRRGSMLGQVEVDWSFFDTNHEFGTSPICRRVSCLESRRVPTRKPYATHHQPWLTTYATNILTIGHDNTEHVQHLISHPIILFISAPSANIPQVPGFSVIYLRTLMSPHLQFQVLTATTEHDGYAGHVFIDGGGFSVI</sequence>
<dbReference type="Gene3D" id="2.40.70.10">
    <property type="entry name" value="Acid Proteases"/>
    <property type="match status" value="1"/>
</dbReference>
<accession>A0A8H3FFE6</accession>
<evidence type="ECO:0000256" key="1">
    <source>
        <dbReference type="SAM" id="MobiDB-lite"/>
    </source>
</evidence>
<dbReference type="InterPro" id="IPR021109">
    <property type="entry name" value="Peptidase_aspartic_dom_sf"/>
</dbReference>
<proteinExistence type="predicted"/>
<keyword evidence="3" id="KW-1185">Reference proteome</keyword>
<dbReference type="CDD" id="cd00303">
    <property type="entry name" value="retropepsin_like"/>
    <property type="match status" value="2"/>
</dbReference>